<feature type="transmembrane region" description="Helical" evidence="1">
    <location>
        <begin position="78"/>
        <end position="101"/>
    </location>
</feature>
<evidence type="ECO:0000313" key="2">
    <source>
        <dbReference type="EMBL" id="TDM12295.1"/>
    </source>
</evidence>
<name>A0A4R6BVV1_9STAP</name>
<keyword evidence="1" id="KW-0472">Membrane</keyword>
<feature type="transmembrane region" description="Helical" evidence="1">
    <location>
        <begin position="36"/>
        <end position="57"/>
    </location>
</feature>
<protein>
    <submittedName>
        <fullName evidence="2">Uncharacterized protein</fullName>
    </submittedName>
</protein>
<dbReference type="AlphaFoldDB" id="A0A4R6BVV1"/>
<dbReference type="OrthoDB" id="2417662at2"/>
<dbReference type="EMBL" id="SCWB01000005">
    <property type="protein sequence ID" value="TDM12295.1"/>
    <property type="molecule type" value="Genomic_DNA"/>
</dbReference>
<comment type="caution">
    <text evidence="2">The sequence shown here is derived from an EMBL/GenBank/DDBJ whole genome shotgun (WGS) entry which is preliminary data.</text>
</comment>
<organism evidence="2 3">
    <name type="scientific">Macrococcus lamae</name>
    <dbReference type="NCBI Taxonomy" id="198484"/>
    <lineage>
        <taxon>Bacteria</taxon>
        <taxon>Bacillati</taxon>
        <taxon>Bacillota</taxon>
        <taxon>Bacilli</taxon>
        <taxon>Bacillales</taxon>
        <taxon>Staphylococcaceae</taxon>
        <taxon>Macrococcus</taxon>
    </lineage>
</organism>
<dbReference type="RefSeq" id="WP_133443465.1">
    <property type="nucleotide sequence ID" value="NZ_SCWB01000005.1"/>
</dbReference>
<keyword evidence="1" id="KW-1133">Transmembrane helix</keyword>
<reference evidence="2 3" key="1">
    <citation type="submission" date="2019-01" db="EMBL/GenBank/DDBJ databases">
        <title>Draft genome sequences of the type strains of six Macrococcus species.</title>
        <authorList>
            <person name="Mazhar S."/>
            <person name="Altermann E."/>
            <person name="Hill C."/>
            <person name="Mcauliffe O."/>
        </authorList>
    </citation>
    <scope>NUCLEOTIDE SEQUENCE [LARGE SCALE GENOMIC DNA]</scope>
    <source>
        <strain evidence="2 3">CCM4815</strain>
    </source>
</reference>
<evidence type="ECO:0000256" key="1">
    <source>
        <dbReference type="SAM" id="Phobius"/>
    </source>
</evidence>
<evidence type="ECO:0000313" key="3">
    <source>
        <dbReference type="Proteomes" id="UP000294802"/>
    </source>
</evidence>
<accession>A0A4R6BVV1</accession>
<proteinExistence type="predicted"/>
<dbReference type="Proteomes" id="UP000294802">
    <property type="component" value="Unassembled WGS sequence"/>
</dbReference>
<gene>
    <name evidence="2" type="ORF">ERX29_04325</name>
</gene>
<keyword evidence="3" id="KW-1185">Reference proteome</keyword>
<feature type="transmembrane region" description="Helical" evidence="1">
    <location>
        <begin position="7"/>
        <end position="24"/>
    </location>
</feature>
<keyword evidence="1" id="KW-0812">Transmembrane</keyword>
<feature type="transmembrane region" description="Helical" evidence="1">
    <location>
        <begin position="107"/>
        <end position="126"/>
    </location>
</feature>
<sequence>MTKSDLTIIIMYILVLIMNLLTLPPLLSEGVTVDNIFPLVMVGAMLSMISSTLTNHFTNTMDREDQKKIYPPEVVKKWSRINIGAQIIVILFFLSWLIYVIVKFPAAFPQILLCIAWIVLCLFNIYREIKRQRYVTANP</sequence>